<reference evidence="6 7" key="1">
    <citation type="submission" date="2020-02" db="EMBL/GenBank/DDBJ databases">
        <authorList>
            <person name="Brisse S."/>
        </authorList>
    </citation>
    <scope>NUCLEOTIDE SEQUENCE [LARGE SCALE GENOMIC DNA]</scope>
    <source>
        <strain evidence="6">CIP107547</strain>
    </source>
</reference>
<dbReference type="NCBIfam" id="TIGR01256">
    <property type="entry name" value="modA"/>
    <property type="match status" value="1"/>
</dbReference>
<protein>
    <submittedName>
        <fullName evidence="6">Molybdate ABC transporter substrate-binding protein</fullName>
    </submittedName>
</protein>
<dbReference type="GO" id="GO:0046872">
    <property type="term" value="F:metal ion binding"/>
    <property type="evidence" value="ECO:0007669"/>
    <property type="project" value="UniProtKB-KW"/>
</dbReference>
<name>A0A811G2W4_CORDP</name>
<feature type="chain" id="PRO_5038357480" evidence="5">
    <location>
        <begin position="22"/>
        <end position="249"/>
    </location>
</feature>
<comment type="similarity">
    <text evidence="1">Belongs to the bacterial solute-binding protein ModA family.</text>
</comment>
<proteinExistence type="inferred from homology"/>
<keyword evidence="2 4" id="KW-0479">Metal-binding</keyword>
<dbReference type="RefSeq" id="WP_014310011.1">
    <property type="nucleotide sequence ID" value="NZ_CP039522.1"/>
</dbReference>
<feature type="signal peptide" evidence="5">
    <location>
        <begin position="1"/>
        <end position="21"/>
    </location>
</feature>
<feature type="binding site" evidence="4">
    <location>
        <position position="184"/>
    </location>
    <ligand>
        <name>molybdate</name>
        <dbReference type="ChEBI" id="CHEBI:36264"/>
    </ligand>
</feature>
<dbReference type="PROSITE" id="PS51257">
    <property type="entry name" value="PROKAR_LIPOPROTEIN"/>
    <property type="match status" value="1"/>
</dbReference>
<evidence type="ECO:0000313" key="7">
    <source>
        <dbReference type="Proteomes" id="UP000480222"/>
    </source>
</evidence>
<evidence type="ECO:0000256" key="2">
    <source>
        <dbReference type="ARBA" id="ARBA00022723"/>
    </source>
</evidence>
<gene>
    <name evidence="6" type="ORF">CIP107547_00613</name>
</gene>
<organism evidence="6 7">
    <name type="scientific">Corynebacterium diphtheriae</name>
    <dbReference type="NCBI Taxonomy" id="1717"/>
    <lineage>
        <taxon>Bacteria</taxon>
        <taxon>Bacillati</taxon>
        <taxon>Actinomycetota</taxon>
        <taxon>Actinomycetes</taxon>
        <taxon>Mycobacteriales</taxon>
        <taxon>Corynebacteriaceae</taxon>
        <taxon>Corynebacterium</taxon>
    </lineage>
</organism>
<evidence type="ECO:0000256" key="3">
    <source>
        <dbReference type="ARBA" id="ARBA00022729"/>
    </source>
</evidence>
<dbReference type="Gene3D" id="3.40.190.10">
    <property type="entry name" value="Periplasmic binding protein-like II"/>
    <property type="match status" value="2"/>
</dbReference>
<dbReference type="Proteomes" id="UP000480222">
    <property type="component" value="Unassembled WGS sequence"/>
</dbReference>
<evidence type="ECO:0000256" key="4">
    <source>
        <dbReference type="PIRSR" id="PIRSR004846-1"/>
    </source>
</evidence>
<dbReference type="PANTHER" id="PTHR30632">
    <property type="entry name" value="MOLYBDATE-BINDING PERIPLASMIC PROTEIN"/>
    <property type="match status" value="1"/>
</dbReference>
<dbReference type="InterPro" id="IPR050682">
    <property type="entry name" value="ModA/WtpA"/>
</dbReference>
<dbReference type="SUPFAM" id="SSF53850">
    <property type="entry name" value="Periplasmic binding protein-like II"/>
    <property type="match status" value="1"/>
</dbReference>
<dbReference type="Pfam" id="PF13531">
    <property type="entry name" value="SBP_bac_11"/>
    <property type="match status" value="1"/>
</dbReference>
<evidence type="ECO:0000313" key="6">
    <source>
        <dbReference type="EMBL" id="CAB0588303.1"/>
    </source>
</evidence>
<keyword evidence="4" id="KW-0500">Molybdenum</keyword>
<sequence length="249" mass="26652">MKFLRITAAMCCIALATGCSPAPRSTDQTHVHIFGAASSRVINDDLAALIKDENLNVMLDFVNAGSSTLVQQLHDQAPGDVFISADQRSMDAAVAQGSVSDPVAIARNHMVMVVPKQNGAGITSIHNIDDAKVVLCDKQVPCGKISQELLRANHLSLSPVSLENSVSDVLGKVVSGEADAGWVYRTDAIAAKDSVTIVDIPESDRYANTLYAAVVTHSEHPDEARRITELLASKNMAPIWRDHGFIALQ</sequence>
<dbReference type="GO" id="GO:0030973">
    <property type="term" value="F:molybdate ion binding"/>
    <property type="evidence" value="ECO:0007669"/>
    <property type="project" value="TreeGrafter"/>
</dbReference>
<dbReference type="GO" id="GO:0015689">
    <property type="term" value="P:molybdate ion transport"/>
    <property type="evidence" value="ECO:0007669"/>
    <property type="project" value="InterPro"/>
</dbReference>
<evidence type="ECO:0000256" key="5">
    <source>
        <dbReference type="SAM" id="SignalP"/>
    </source>
</evidence>
<feature type="binding site" evidence="4">
    <location>
        <position position="166"/>
    </location>
    <ligand>
        <name>molybdate</name>
        <dbReference type="ChEBI" id="CHEBI:36264"/>
    </ligand>
</feature>
<dbReference type="AlphaFoldDB" id="A0A811G2W4"/>
<feature type="binding site" evidence="4">
    <location>
        <position position="38"/>
    </location>
    <ligand>
        <name>molybdate</name>
        <dbReference type="ChEBI" id="CHEBI:36264"/>
    </ligand>
</feature>
<dbReference type="PANTHER" id="PTHR30632:SF0">
    <property type="entry name" value="SULFATE-BINDING PROTEIN"/>
    <property type="match status" value="1"/>
</dbReference>
<dbReference type="EMBL" id="CADDAV010000009">
    <property type="protein sequence ID" value="CAB0588303.1"/>
    <property type="molecule type" value="Genomic_DNA"/>
</dbReference>
<keyword evidence="3 5" id="KW-0732">Signal</keyword>
<evidence type="ECO:0000256" key="1">
    <source>
        <dbReference type="ARBA" id="ARBA00009175"/>
    </source>
</evidence>
<dbReference type="InterPro" id="IPR005950">
    <property type="entry name" value="ModA"/>
</dbReference>
<feature type="binding site" evidence="4">
    <location>
        <position position="66"/>
    </location>
    <ligand>
        <name>molybdate</name>
        <dbReference type="ChEBI" id="CHEBI:36264"/>
    </ligand>
</feature>
<comment type="caution">
    <text evidence="6">The sequence shown here is derived from an EMBL/GenBank/DDBJ whole genome shotgun (WGS) entry which is preliminary data.</text>
</comment>
<accession>A0A811G2W4</accession>
<dbReference type="PIRSF" id="PIRSF004846">
    <property type="entry name" value="ModA"/>
    <property type="match status" value="1"/>
</dbReference>